<evidence type="ECO:0000313" key="2">
    <source>
        <dbReference type="EMBL" id="QHB80443.1"/>
    </source>
</evidence>
<dbReference type="EMBL" id="MN820898">
    <property type="protein sequence ID" value="QHB80443.1"/>
    <property type="molecule type" value="Genomic_DNA"/>
</dbReference>
<proteinExistence type="predicted"/>
<dbReference type="InterPro" id="IPR046787">
    <property type="entry name" value="DnaT_2"/>
</dbReference>
<evidence type="ECO:0000259" key="1">
    <source>
        <dbReference type="Pfam" id="PF20557"/>
    </source>
</evidence>
<dbReference type="Pfam" id="PF20557">
    <property type="entry name" value="DnaT_2"/>
    <property type="match status" value="1"/>
</dbReference>
<protein>
    <submittedName>
        <fullName evidence="2">Putative structural protein</fullName>
    </submittedName>
</protein>
<accession>A0A7G3PKC9</accession>
<reference evidence="2 3" key="1">
    <citation type="journal article" date="2020" name="Viruses">
        <title>Characterization of vB_StuS_MMDA13, a Newly Discovered Bacteriophage Infecting the Agar-Degrading Species Sphingomonas turrisvirgatae.</title>
        <authorList>
            <person name="Marmo P."/>
            <person name="Thaller M.C."/>
            <person name="Di Lallo G."/>
            <person name="Henrici De Angelis L."/>
            <person name="Poerio N."/>
            <person name="De Santis F."/>
            <person name="Fraziano M."/>
            <person name="Migliore L."/>
            <person name="D'Andrea M.M."/>
        </authorList>
    </citation>
    <scope>NUCLEOTIDE SEQUENCE [LARGE SCALE GENOMIC DNA]</scope>
</reference>
<dbReference type="Proteomes" id="UP000515820">
    <property type="component" value="Segment"/>
</dbReference>
<keyword evidence="3" id="KW-1185">Reference proteome</keyword>
<gene>
    <name evidence="2" type="ORF">MMDA13_gp09</name>
</gene>
<organism evidence="2 3">
    <name type="scientific">Sphingomonas phage vB_StuS_MMDA13</name>
    <dbReference type="NCBI Taxonomy" id="2686378"/>
    <lineage>
        <taxon>Viruses</taxon>
        <taxon>Duplodnaviria</taxon>
        <taxon>Heunggongvirae</taxon>
        <taxon>Uroviricota</taxon>
        <taxon>Caudoviricetes</taxon>
        <taxon>Queuovirinae</taxon>
        <taxon>Torvergatavirus</taxon>
        <taxon>Torvergatavirus MMDA13</taxon>
    </lineage>
</organism>
<name>A0A7G3PKC9_9CAUD</name>
<sequence length="166" mass="17719">MAFVPEDGTGLPDANSFVDVAFADDYFSSIGNTAWSGLDAAKQAWLIQATNYIVFAFGSRLGCYTPLSEDQALPFPTEQNGMPSALLTATCEYAVRAKAGPLMPDPTVDASGFSVVTTKKVVGPIEKEFSVAGGQSQPQLYRSYPYPDSMMRSILCPGSGGNRVIR</sequence>
<evidence type="ECO:0000313" key="3">
    <source>
        <dbReference type="Proteomes" id="UP000515820"/>
    </source>
</evidence>
<feature type="domain" description="Putative DnaT-like" evidence="1">
    <location>
        <begin position="1"/>
        <end position="162"/>
    </location>
</feature>